<dbReference type="InterPro" id="IPR024185">
    <property type="entry name" value="FTHF_cligase-like_sf"/>
</dbReference>
<keyword evidence="6" id="KW-0436">Ligase</keyword>
<dbReference type="InterPro" id="IPR002698">
    <property type="entry name" value="FTHF_cligase"/>
</dbReference>
<dbReference type="GO" id="GO:0005524">
    <property type="term" value="F:ATP binding"/>
    <property type="evidence" value="ECO:0007669"/>
    <property type="project" value="UniProtKB-KW"/>
</dbReference>
<gene>
    <name evidence="6" type="ORF">CTHT_0038250</name>
</gene>
<dbReference type="PANTHER" id="PTHR23407">
    <property type="entry name" value="ATPASE INHIBITOR/5-FORMYLTETRAHYDROFOLATE CYCLO-LIGASE"/>
    <property type="match status" value="1"/>
</dbReference>
<sequence>MGDPIDEPSMASLNAAKQHLRAAMKQKLKALPHDAILSQSFKVYQTLRTLKPYANAKRISVFLSMPSGEIQTDAIVRDALATGKQVFIPYLHKNPAPAPGHPARVMDMVCLRDLADYESLKPDKWGIPSLDAATVRGRQRLFGDGPDGQPANELLLDLILMPGVAFDVSPNGDQIRRLGHGKGFYDYFLSRHEAKAASLGQQESPVLLYGLALSEQLLSPSEGAVPVGPHDKPLHGLILGNGEIKGPLAPPVNKTD</sequence>
<dbReference type="FunFam" id="3.40.50.10420:FF:000007">
    <property type="entry name" value="5-formyltetrahydrofolate cyclo-ligase"/>
    <property type="match status" value="1"/>
</dbReference>
<dbReference type="EMBL" id="GL988041">
    <property type="protein sequence ID" value="EGS21949.1"/>
    <property type="molecule type" value="Genomic_DNA"/>
</dbReference>
<keyword evidence="2" id="KW-0547">Nucleotide-binding</keyword>
<dbReference type="HOGENOM" id="CLU_066245_2_1_1"/>
<dbReference type="PANTHER" id="PTHR23407:SF1">
    <property type="entry name" value="5-FORMYLTETRAHYDROFOLATE CYCLO-LIGASE"/>
    <property type="match status" value="1"/>
</dbReference>
<dbReference type="OMA" id="DKWGIPT"/>
<proteinExistence type="inferred from homology"/>
<dbReference type="InterPro" id="IPR037171">
    <property type="entry name" value="NagB/RpiA_transferase-like"/>
</dbReference>
<keyword evidence="7" id="KW-1185">Reference proteome</keyword>
<dbReference type="GO" id="GO:0005739">
    <property type="term" value="C:mitochondrion"/>
    <property type="evidence" value="ECO:0007669"/>
    <property type="project" value="TreeGrafter"/>
</dbReference>
<reference evidence="6 7" key="1">
    <citation type="journal article" date="2011" name="Cell">
        <title>Insight into structure and assembly of the nuclear pore complex by utilizing the genome of a eukaryotic thermophile.</title>
        <authorList>
            <person name="Amlacher S."/>
            <person name="Sarges P."/>
            <person name="Flemming D."/>
            <person name="van Noort V."/>
            <person name="Kunze R."/>
            <person name="Devos D.P."/>
            <person name="Arumugam M."/>
            <person name="Bork P."/>
            <person name="Hurt E."/>
        </authorList>
    </citation>
    <scope>NUCLEOTIDE SEQUENCE [LARGE SCALE GENOMIC DNA]</scope>
    <source>
        <strain evidence="7">DSM 1495 / CBS 144.50 / IMI 039719</strain>
    </source>
</reference>
<comment type="catalytic activity">
    <reaction evidence="4">
        <text>(6S)-5-formyl-5,6,7,8-tetrahydrofolate + ATP = (6R)-5,10-methenyltetrahydrofolate + ADP + phosphate</text>
        <dbReference type="Rhea" id="RHEA:10488"/>
        <dbReference type="ChEBI" id="CHEBI:30616"/>
        <dbReference type="ChEBI" id="CHEBI:43474"/>
        <dbReference type="ChEBI" id="CHEBI:57455"/>
        <dbReference type="ChEBI" id="CHEBI:57457"/>
        <dbReference type="ChEBI" id="CHEBI:456216"/>
        <dbReference type="EC" id="6.3.3.2"/>
    </reaction>
</comment>
<dbReference type="Gene3D" id="3.40.50.10420">
    <property type="entry name" value="NagB/RpiA/CoA transferase-like"/>
    <property type="match status" value="1"/>
</dbReference>
<evidence type="ECO:0000256" key="1">
    <source>
        <dbReference type="ARBA" id="ARBA00010638"/>
    </source>
</evidence>
<dbReference type="GO" id="GO:0030272">
    <property type="term" value="F:5-formyltetrahydrofolate cyclo-ligase activity"/>
    <property type="evidence" value="ECO:0007669"/>
    <property type="project" value="UniProtKB-EC"/>
</dbReference>
<organism evidence="7">
    <name type="scientific">Chaetomium thermophilum (strain DSM 1495 / CBS 144.50 / IMI 039719)</name>
    <name type="common">Thermochaetoides thermophila</name>
    <dbReference type="NCBI Taxonomy" id="759272"/>
    <lineage>
        <taxon>Eukaryota</taxon>
        <taxon>Fungi</taxon>
        <taxon>Dikarya</taxon>
        <taxon>Ascomycota</taxon>
        <taxon>Pezizomycotina</taxon>
        <taxon>Sordariomycetes</taxon>
        <taxon>Sordariomycetidae</taxon>
        <taxon>Sordariales</taxon>
        <taxon>Chaetomiaceae</taxon>
        <taxon>Thermochaetoides</taxon>
    </lineage>
</organism>
<evidence type="ECO:0000256" key="5">
    <source>
        <dbReference type="ARBA" id="ARBA00038966"/>
    </source>
</evidence>
<dbReference type="GO" id="GO:0009396">
    <property type="term" value="P:folic acid-containing compound biosynthetic process"/>
    <property type="evidence" value="ECO:0007669"/>
    <property type="project" value="TreeGrafter"/>
</dbReference>
<dbReference type="Pfam" id="PF01812">
    <property type="entry name" value="5-FTHF_cyc-lig"/>
    <property type="match status" value="1"/>
</dbReference>
<dbReference type="AlphaFoldDB" id="G0S8I9"/>
<evidence type="ECO:0000313" key="6">
    <source>
        <dbReference type="EMBL" id="EGS21949.1"/>
    </source>
</evidence>
<dbReference type="GO" id="GO:0035999">
    <property type="term" value="P:tetrahydrofolate interconversion"/>
    <property type="evidence" value="ECO:0007669"/>
    <property type="project" value="TreeGrafter"/>
</dbReference>
<dbReference type="RefSeq" id="XP_006694245.1">
    <property type="nucleotide sequence ID" value="XM_006694182.1"/>
</dbReference>
<evidence type="ECO:0000256" key="3">
    <source>
        <dbReference type="ARBA" id="ARBA00022840"/>
    </source>
</evidence>
<evidence type="ECO:0000256" key="4">
    <source>
        <dbReference type="ARBA" id="ARBA00036539"/>
    </source>
</evidence>
<evidence type="ECO:0000313" key="7">
    <source>
        <dbReference type="Proteomes" id="UP000008066"/>
    </source>
</evidence>
<dbReference type="GeneID" id="18257863"/>
<keyword evidence="3" id="KW-0067">ATP-binding</keyword>
<name>G0S8I9_CHATD</name>
<dbReference type="eggNOG" id="KOG3093">
    <property type="taxonomic scope" value="Eukaryota"/>
</dbReference>
<dbReference type="STRING" id="759272.G0S8I9"/>
<dbReference type="EC" id="6.3.3.2" evidence="5"/>
<dbReference type="KEGG" id="cthr:CTHT_0038250"/>
<dbReference type="OrthoDB" id="2015992at2759"/>
<comment type="similarity">
    <text evidence="1">Belongs to the 5-formyltetrahydrofolate cyclo-ligase family.</text>
</comment>
<evidence type="ECO:0000256" key="2">
    <source>
        <dbReference type="ARBA" id="ARBA00022741"/>
    </source>
</evidence>
<accession>G0S8I9</accession>
<dbReference type="SUPFAM" id="SSF100950">
    <property type="entry name" value="NagB/RpiA/CoA transferase-like"/>
    <property type="match status" value="1"/>
</dbReference>
<protein>
    <recommendedName>
        <fullName evidence="5">5-formyltetrahydrofolate cyclo-ligase</fullName>
        <ecNumber evidence="5">6.3.3.2</ecNumber>
    </recommendedName>
</protein>
<dbReference type="Proteomes" id="UP000008066">
    <property type="component" value="Unassembled WGS sequence"/>
</dbReference>